<name>W1PSE1_AMBTC</name>
<evidence type="ECO:0000313" key="3">
    <source>
        <dbReference type="EMBL" id="ERN10963.1"/>
    </source>
</evidence>
<dbReference type="NCBIfam" id="TIGR00756">
    <property type="entry name" value="PPR"/>
    <property type="match status" value="3"/>
</dbReference>
<feature type="repeat" description="PPR" evidence="2">
    <location>
        <begin position="44"/>
        <end position="78"/>
    </location>
</feature>
<dbReference type="GO" id="GO:0008380">
    <property type="term" value="P:RNA splicing"/>
    <property type="evidence" value="ECO:0000318"/>
    <property type="project" value="GO_Central"/>
</dbReference>
<dbReference type="Gramene" id="ERN10963">
    <property type="protein sequence ID" value="ERN10963"/>
    <property type="gene ID" value="AMTR_s00158p00090260"/>
</dbReference>
<dbReference type="Pfam" id="PF01535">
    <property type="entry name" value="PPR"/>
    <property type="match status" value="1"/>
</dbReference>
<reference evidence="4" key="1">
    <citation type="journal article" date="2013" name="Science">
        <title>The Amborella genome and the evolution of flowering plants.</title>
        <authorList>
            <consortium name="Amborella Genome Project"/>
        </authorList>
    </citation>
    <scope>NUCLEOTIDE SEQUENCE [LARGE SCALE GENOMIC DNA]</scope>
</reference>
<dbReference type="PANTHER" id="PTHR45613">
    <property type="entry name" value="PENTATRICOPEPTIDE REPEAT-CONTAINING PROTEIN"/>
    <property type="match status" value="1"/>
</dbReference>
<feature type="repeat" description="PPR" evidence="2">
    <location>
        <begin position="79"/>
        <end position="113"/>
    </location>
</feature>
<organism evidence="3 4">
    <name type="scientific">Amborella trichopoda</name>
    <dbReference type="NCBI Taxonomy" id="13333"/>
    <lineage>
        <taxon>Eukaryota</taxon>
        <taxon>Viridiplantae</taxon>
        <taxon>Streptophyta</taxon>
        <taxon>Embryophyta</taxon>
        <taxon>Tracheophyta</taxon>
        <taxon>Spermatophyta</taxon>
        <taxon>Magnoliopsida</taxon>
        <taxon>Amborellales</taxon>
        <taxon>Amborellaceae</taxon>
        <taxon>Amborella</taxon>
    </lineage>
</organism>
<evidence type="ECO:0000256" key="2">
    <source>
        <dbReference type="PROSITE-ProRule" id="PRU00708"/>
    </source>
</evidence>
<evidence type="ECO:0000313" key="4">
    <source>
        <dbReference type="Proteomes" id="UP000017836"/>
    </source>
</evidence>
<evidence type="ECO:0000256" key="1">
    <source>
        <dbReference type="ARBA" id="ARBA00022737"/>
    </source>
</evidence>
<gene>
    <name evidence="3" type="ORF">AMTR_s00158p00090260</name>
</gene>
<evidence type="ECO:0008006" key="5">
    <source>
        <dbReference type="Google" id="ProtNLM"/>
    </source>
</evidence>
<dbReference type="AlphaFoldDB" id="W1PSE1"/>
<dbReference type="InterPro" id="IPR002885">
    <property type="entry name" value="PPR_rpt"/>
</dbReference>
<keyword evidence="1" id="KW-0677">Repeat</keyword>
<dbReference type="InterPro" id="IPR011990">
    <property type="entry name" value="TPR-like_helical_dom_sf"/>
</dbReference>
<proteinExistence type="predicted"/>
<dbReference type="Pfam" id="PF13041">
    <property type="entry name" value="PPR_2"/>
    <property type="match status" value="3"/>
</dbReference>
<dbReference type="GO" id="GO:0005739">
    <property type="term" value="C:mitochondrion"/>
    <property type="evidence" value="ECO:0000318"/>
    <property type="project" value="GO_Central"/>
</dbReference>
<protein>
    <recommendedName>
        <fullName evidence="5">Pentacotripeptide-repeat region of PRORP domain-containing protein</fullName>
    </recommendedName>
</protein>
<feature type="repeat" description="PPR" evidence="2">
    <location>
        <begin position="9"/>
        <end position="43"/>
    </location>
</feature>
<feature type="repeat" description="PPR" evidence="2">
    <location>
        <begin position="170"/>
        <end position="204"/>
    </location>
</feature>
<dbReference type="OMA" id="ELIQGHF"/>
<dbReference type="PANTHER" id="PTHR45613:SF9">
    <property type="entry name" value="MITOCHONDRIAL GROUP I INTRON SPLICING FACTOR CCM1"/>
    <property type="match status" value="1"/>
</dbReference>
<dbReference type="GO" id="GO:0000963">
    <property type="term" value="P:mitochondrial RNA processing"/>
    <property type="evidence" value="ECO:0000318"/>
    <property type="project" value="GO_Central"/>
</dbReference>
<keyword evidence="4" id="KW-1185">Reference proteome</keyword>
<dbReference type="HOGENOM" id="CLU_1167247_0_0_1"/>
<dbReference type="Proteomes" id="UP000017836">
    <property type="component" value="Unassembled WGS sequence"/>
</dbReference>
<accession>W1PSE1</accession>
<dbReference type="EMBL" id="KI392738">
    <property type="protein sequence ID" value="ERN10963.1"/>
    <property type="molecule type" value="Genomic_DNA"/>
</dbReference>
<dbReference type="STRING" id="13333.W1PSE1"/>
<dbReference type="PROSITE" id="PS51375">
    <property type="entry name" value="PPR"/>
    <property type="match status" value="4"/>
</dbReference>
<dbReference type="GO" id="GO:0003729">
    <property type="term" value="F:mRNA binding"/>
    <property type="evidence" value="ECO:0000318"/>
    <property type="project" value="GO_Central"/>
</dbReference>
<dbReference type="eggNOG" id="KOG4197">
    <property type="taxonomic scope" value="Eukaryota"/>
</dbReference>
<dbReference type="Gene3D" id="1.25.40.10">
    <property type="entry name" value="Tetratricopeptide repeat domain"/>
    <property type="match status" value="3"/>
</dbReference>
<sequence>MFKKGISPDIVTYNTLINGHCREGKLVEAFRLHSKMSSNGVLPDHISYALVIRGLYLHGNVCRAHQLLHKMLDDSILPDPLLWNLVIDGYGRCGETELVFEVRDHLLALSMAPNIFTYNAAHVKEGNLQGAFMLKEEMFENGILPDVVTYNLLITHELLVKMKNMDVPVDHVPHPILIRKYCKEKQLDIAFDLYEEMFEKGLRSKACTYHTLITELTKNGFFKEALQVNHNMGIESAI</sequence>